<gene>
    <name evidence="1" type="ORF">GCM10020369_13870</name>
</gene>
<protein>
    <recommendedName>
        <fullName evidence="3">DUF2264 domain-containing protein</fullName>
    </recommendedName>
</protein>
<comment type="caution">
    <text evidence="1">The sequence shown here is derived from an EMBL/GenBank/DDBJ whole genome shotgun (WGS) entry which is preliminary data.</text>
</comment>
<evidence type="ECO:0000313" key="1">
    <source>
        <dbReference type="EMBL" id="GAA3384377.1"/>
    </source>
</evidence>
<proteinExistence type="predicted"/>
<sequence>MIPPIDPAMDATLRAGWSSACGLYEHLSRGGTLRADPRTPLRLRSDENHFATAVLGYARFYGTTVEYQQGSSLWFGSPAFVLGGLAVQAIANQQARNRAAAMAAAQWRDHAMVRTALTDQRILCDHSGEWLNFWHDGVQELLVDLTRWAFVLRYEAGAPLMLHGPSAPWFAVAVSWLVYGARGLEMPWFAPLGAAVSARRAAIEQAPRVVEPGAGDGY</sequence>
<name>A0ABP6STZ2_9ACTN</name>
<accession>A0ABP6STZ2</accession>
<reference evidence="2" key="1">
    <citation type="journal article" date="2019" name="Int. J. Syst. Evol. Microbiol.">
        <title>The Global Catalogue of Microorganisms (GCM) 10K type strain sequencing project: providing services to taxonomists for standard genome sequencing and annotation.</title>
        <authorList>
            <consortium name="The Broad Institute Genomics Platform"/>
            <consortium name="The Broad Institute Genome Sequencing Center for Infectious Disease"/>
            <person name="Wu L."/>
            <person name="Ma J."/>
        </authorList>
    </citation>
    <scope>NUCLEOTIDE SEQUENCE [LARGE SCALE GENOMIC DNA]</scope>
    <source>
        <strain evidence="2">JCM 9458</strain>
    </source>
</reference>
<dbReference type="EMBL" id="BAAAYN010000007">
    <property type="protein sequence ID" value="GAA3384377.1"/>
    <property type="molecule type" value="Genomic_DNA"/>
</dbReference>
<keyword evidence="2" id="KW-1185">Reference proteome</keyword>
<organism evidence="1 2">
    <name type="scientific">Cryptosporangium minutisporangium</name>
    <dbReference type="NCBI Taxonomy" id="113569"/>
    <lineage>
        <taxon>Bacteria</taxon>
        <taxon>Bacillati</taxon>
        <taxon>Actinomycetota</taxon>
        <taxon>Actinomycetes</taxon>
        <taxon>Cryptosporangiales</taxon>
        <taxon>Cryptosporangiaceae</taxon>
        <taxon>Cryptosporangium</taxon>
    </lineage>
</organism>
<evidence type="ECO:0000313" key="2">
    <source>
        <dbReference type="Proteomes" id="UP001501676"/>
    </source>
</evidence>
<dbReference type="Proteomes" id="UP001501676">
    <property type="component" value="Unassembled WGS sequence"/>
</dbReference>
<dbReference type="RefSeq" id="WP_345727136.1">
    <property type="nucleotide sequence ID" value="NZ_BAAAYN010000007.1"/>
</dbReference>
<evidence type="ECO:0008006" key="3">
    <source>
        <dbReference type="Google" id="ProtNLM"/>
    </source>
</evidence>